<evidence type="ECO:0000256" key="9">
    <source>
        <dbReference type="SAM" id="SignalP"/>
    </source>
</evidence>
<keyword evidence="3" id="KW-0813">Transport</keyword>
<evidence type="ECO:0000256" key="8">
    <source>
        <dbReference type="SAM" id="Phobius"/>
    </source>
</evidence>
<evidence type="ECO:0000256" key="7">
    <source>
        <dbReference type="SAM" id="MobiDB-lite"/>
    </source>
</evidence>
<comment type="similarity">
    <text evidence="2">Belongs to the LAPTM4/LAPTM5 transporter family.</text>
</comment>
<evidence type="ECO:0000256" key="1">
    <source>
        <dbReference type="ARBA" id="ARBA00004127"/>
    </source>
</evidence>
<sequence>MLGMWHLVMNVLALSALAMVIFHPEMLRRVQLEGAPQSGNLSAAGAGADEPLLPPRVMPKYGPTYSVLGGQVWNVDDLNIGIMITFCTFIITLLMVVGAIKGQPSYLMPFFCLQVFDFCISSLTMISYFSLMPDLHVLLLQSPSLPFRDQLLRLDQRWLSLILMVAFLVAMVIKLYLIAMVWSCYRYLLLRQGGGGGGGGQCAEQEPVASLPDYEAALTDPRFSKVDLAGYPTPPPSYAAATSDAGRGGK</sequence>
<keyword evidence="6 8" id="KW-0472">Membrane</keyword>
<feature type="signal peptide" evidence="9">
    <location>
        <begin position="1"/>
        <end position="18"/>
    </location>
</feature>
<dbReference type="AlphaFoldDB" id="A0A6A4VGL3"/>
<protein>
    <submittedName>
        <fullName evidence="10">Lysosomal-associated transmembrane protein 4A</fullName>
    </submittedName>
</protein>
<evidence type="ECO:0000256" key="6">
    <source>
        <dbReference type="ARBA" id="ARBA00023136"/>
    </source>
</evidence>
<keyword evidence="11" id="KW-1185">Reference proteome</keyword>
<feature type="transmembrane region" description="Helical" evidence="8">
    <location>
        <begin position="80"/>
        <end position="100"/>
    </location>
</feature>
<keyword evidence="4 8" id="KW-0812">Transmembrane</keyword>
<evidence type="ECO:0000256" key="3">
    <source>
        <dbReference type="ARBA" id="ARBA00022448"/>
    </source>
</evidence>
<keyword evidence="5 8" id="KW-1133">Transmembrane helix</keyword>
<feature type="region of interest" description="Disordered" evidence="7">
    <location>
        <begin position="225"/>
        <end position="250"/>
    </location>
</feature>
<evidence type="ECO:0000256" key="2">
    <source>
        <dbReference type="ARBA" id="ARBA00010076"/>
    </source>
</evidence>
<comment type="caution">
    <text evidence="10">The sequence shown here is derived from an EMBL/GenBank/DDBJ whole genome shotgun (WGS) entry which is preliminary data.</text>
</comment>
<feature type="transmembrane region" description="Helical" evidence="8">
    <location>
        <begin position="107"/>
        <end position="131"/>
    </location>
</feature>
<dbReference type="GO" id="GO:0005765">
    <property type="term" value="C:lysosomal membrane"/>
    <property type="evidence" value="ECO:0007669"/>
    <property type="project" value="TreeGrafter"/>
</dbReference>
<dbReference type="Pfam" id="PF03821">
    <property type="entry name" value="Mtp"/>
    <property type="match status" value="2"/>
</dbReference>
<dbReference type="EMBL" id="VIIS01001799">
    <property type="protein sequence ID" value="KAF0292683.1"/>
    <property type="molecule type" value="Genomic_DNA"/>
</dbReference>
<keyword evidence="9" id="KW-0732">Signal</keyword>
<dbReference type="InterPro" id="IPR051115">
    <property type="entry name" value="LAPTM_transporter"/>
</dbReference>
<feature type="transmembrane region" description="Helical" evidence="8">
    <location>
        <begin position="158"/>
        <end position="182"/>
    </location>
</feature>
<dbReference type="PANTHER" id="PTHR12479">
    <property type="entry name" value="LYSOSOMAL-ASSOCIATED TRANSMEMBRANE PROTEIN"/>
    <property type="match status" value="1"/>
</dbReference>
<dbReference type="OrthoDB" id="10002163at2759"/>
<gene>
    <name evidence="10" type="primary">LAPTM4A</name>
    <name evidence="10" type="ORF">FJT64_009304</name>
</gene>
<name>A0A6A4VGL3_AMPAM</name>
<dbReference type="PANTHER" id="PTHR12479:SF10">
    <property type="entry name" value="LYSOSOMAL-ASSOCIATED TRANSMEMBRANE PROTEIN"/>
    <property type="match status" value="1"/>
</dbReference>
<reference evidence="10 11" key="1">
    <citation type="submission" date="2019-07" db="EMBL/GenBank/DDBJ databases">
        <title>Draft genome assembly of a fouling barnacle, Amphibalanus amphitrite (Darwin, 1854): The first reference genome for Thecostraca.</title>
        <authorList>
            <person name="Kim W."/>
        </authorList>
    </citation>
    <scope>NUCLEOTIDE SEQUENCE [LARGE SCALE GENOMIC DNA]</scope>
    <source>
        <strain evidence="10">SNU_AA5</strain>
        <tissue evidence="10">Soma without cirri and trophi</tissue>
    </source>
</reference>
<proteinExistence type="inferred from homology"/>
<organism evidence="10 11">
    <name type="scientific">Amphibalanus amphitrite</name>
    <name type="common">Striped barnacle</name>
    <name type="synonym">Balanus amphitrite</name>
    <dbReference type="NCBI Taxonomy" id="1232801"/>
    <lineage>
        <taxon>Eukaryota</taxon>
        <taxon>Metazoa</taxon>
        <taxon>Ecdysozoa</taxon>
        <taxon>Arthropoda</taxon>
        <taxon>Crustacea</taxon>
        <taxon>Multicrustacea</taxon>
        <taxon>Cirripedia</taxon>
        <taxon>Thoracica</taxon>
        <taxon>Thoracicalcarea</taxon>
        <taxon>Balanomorpha</taxon>
        <taxon>Balanoidea</taxon>
        <taxon>Balanidae</taxon>
        <taxon>Amphibalaninae</taxon>
        <taxon>Amphibalanus</taxon>
    </lineage>
</organism>
<feature type="chain" id="PRO_5025545567" evidence="9">
    <location>
        <begin position="19"/>
        <end position="250"/>
    </location>
</feature>
<evidence type="ECO:0000256" key="4">
    <source>
        <dbReference type="ARBA" id="ARBA00022692"/>
    </source>
</evidence>
<comment type="subcellular location">
    <subcellularLocation>
        <location evidence="1">Endomembrane system</location>
        <topology evidence="1">Multi-pass membrane protein</topology>
    </subcellularLocation>
</comment>
<evidence type="ECO:0000313" key="10">
    <source>
        <dbReference type="EMBL" id="KAF0292683.1"/>
    </source>
</evidence>
<evidence type="ECO:0000256" key="5">
    <source>
        <dbReference type="ARBA" id="ARBA00022989"/>
    </source>
</evidence>
<dbReference type="Proteomes" id="UP000440578">
    <property type="component" value="Unassembled WGS sequence"/>
</dbReference>
<dbReference type="GO" id="GO:0012505">
    <property type="term" value="C:endomembrane system"/>
    <property type="evidence" value="ECO:0007669"/>
    <property type="project" value="UniProtKB-SubCell"/>
</dbReference>
<accession>A0A6A4VGL3</accession>
<evidence type="ECO:0000313" key="11">
    <source>
        <dbReference type="Proteomes" id="UP000440578"/>
    </source>
</evidence>
<dbReference type="InterPro" id="IPR004687">
    <property type="entry name" value="LAPTM4/5"/>
</dbReference>